<dbReference type="AlphaFoldDB" id="A0AAJ4R6C7"/>
<feature type="transmembrane region" description="Helical" evidence="1">
    <location>
        <begin position="130"/>
        <end position="148"/>
    </location>
</feature>
<organism evidence="2 3">
    <name type="scientific">Halosegnis longus</name>
    <dbReference type="NCBI Taxonomy" id="2216012"/>
    <lineage>
        <taxon>Archaea</taxon>
        <taxon>Methanobacteriati</taxon>
        <taxon>Methanobacteriota</taxon>
        <taxon>Stenosarchaea group</taxon>
        <taxon>Halobacteria</taxon>
        <taxon>Halobacteriales</taxon>
        <taxon>Natronomonadaceae</taxon>
        <taxon>Halosegnis</taxon>
    </lineage>
</organism>
<keyword evidence="3" id="KW-1185">Reference proteome</keyword>
<evidence type="ECO:0000313" key="2">
    <source>
        <dbReference type="EMBL" id="RNJ22535.1"/>
    </source>
</evidence>
<protein>
    <submittedName>
        <fullName evidence="2">Uncharacterized protein</fullName>
    </submittedName>
</protein>
<dbReference type="EMBL" id="RJJC01000002">
    <property type="protein sequence ID" value="RNJ22535.1"/>
    <property type="molecule type" value="Genomic_DNA"/>
</dbReference>
<dbReference type="GeneID" id="71861112"/>
<keyword evidence="1" id="KW-1133">Transmembrane helix</keyword>
<sequence>MTEHHLMNPLQLEALELFINWLIPVGGVLSASTDVAHLTGSYIRGITGPLVPLGGYRAISTFTRILAELVGYSHGPLLYPVVDTAASVLLYTDTHTQQASVIPLQSGPDLSTLISDLKAAVTLPGWVGSALKWTGLITLVIGIIAYFISPSINNRRRGFAMATTGFVLTIIGFAFPIFISLIHYVLSG</sequence>
<dbReference type="RefSeq" id="WP_123124656.1">
    <property type="nucleotide sequence ID" value="NZ_RJJC01000002.1"/>
</dbReference>
<evidence type="ECO:0000313" key="3">
    <source>
        <dbReference type="Proteomes" id="UP000270581"/>
    </source>
</evidence>
<keyword evidence="1" id="KW-0472">Membrane</keyword>
<reference evidence="2 3" key="1">
    <citation type="submission" date="2018-11" db="EMBL/GenBank/DDBJ databases">
        <title>Genome sequences of Natronomonas sp. CBA1133.</title>
        <authorList>
            <person name="Roh S.W."/>
            <person name="Cha I.-T."/>
        </authorList>
    </citation>
    <scope>NUCLEOTIDE SEQUENCE [LARGE SCALE GENOMIC DNA]</scope>
    <source>
        <strain evidence="2 3">CBA1133</strain>
    </source>
</reference>
<comment type="caution">
    <text evidence="2">The sequence shown here is derived from an EMBL/GenBank/DDBJ whole genome shotgun (WGS) entry which is preliminary data.</text>
</comment>
<name>A0AAJ4R6C7_9EURY</name>
<proteinExistence type="predicted"/>
<evidence type="ECO:0000256" key="1">
    <source>
        <dbReference type="SAM" id="Phobius"/>
    </source>
</evidence>
<accession>A0AAJ4R6C7</accession>
<dbReference type="Proteomes" id="UP000270581">
    <property type="component" value="Unassembled WGS sequence"/>
</dbReference>
<keyword evidence="1" id="KW-0812">Transmembrane</keyword>
<gene>
    <name evidence="2" type="ORF">Nmn1133_12865</name>
</gene>
<feature type="transmembrane region" description="Helical" evidence="1">
    <location>
        <begin position="160"/>
        <end position="186"/>
    </location>
</feature>